<feature type="domain" description="BPP" evidence="2">
    <location>
        <begin position="23"/>
        <end position="429"/>
    </location>
</feature>
<dbReference type="InterPro" id="IPR003431">
    <property type="entry name" value="B-propeller_Phytase"/>
</dbReference>
<protein>
    <submittedName>
        <fullName evidence="3">Phytase</fullName>
    </submittedName>
</protein>
<dbReference type="Proteomes" id="UP001500831">
    <property type="component" value="Unassembled WGS sequence"/>
</dbReference>
<dbReference type="EMBL" id="BAAAVI010000104">
    <property type="protein sequence ID" value="GAA2910434.1"/>
    <property type="molecule type" value="Genomic_DNA"/>
</dbReference>
<accession>A0ABP6IV10</accession>
<evidence type="ECO:0000313" key="4">
    <source>
        <dbReference type="Proteomes" id="UP001500831"/>
    </source>
</evidence>
<gene>
    <name evidence="3" type="ORF">GCM10010517_76920</name>
</gene>
<organism evidence="3 4">
    <name type="scientific">Streptosporangium fragile</name>
    <dbReference type="NCBI Taxonomy" id="46186"/>
    <lineage>
        <taxon>Bacteria</taxon>
        <taxon>Bacillati</taxon>
        <taxon>Actinomycetota</taxon>
        <taxon>Actinomycetes</taxon>
        <taxon>Streptosporangiales</taxon>
        <taxon>Streptosporangiaceae</taxon>
        <taxon>Streptosporangium</taxon>
    </lineage>
</organism>
<dbReference type="PROSITE" id="PS51662">
    <property type="entry name" value="BP_PHYTASE"/>
    <property type="match status" value="1"/>
</dbReference>
<evidence type="ECO:0000313" key="3">
    <source>
        <dbReference type="EMBL" id="GAA2910434.1"/>
    </source>
</evidence>
<keyword evidence="4" id="KW-1185">Reference proteome</keyword>
<keyword evidence="1" id="KW-0732">Signal</keyword>
<name>A0ABP6IV10_9ACTN</name>
<feature type="chain" id="PRO_5046413903" evidence="1">
    <location>
        <begin position="28"/>
        <end position="442"/>
    </location>
</feature>
<dbReference type="Gene3D" id="2.120.10.30">
    <property type="entry name" value="TolB, C-terminal domain"/>
    <property type="match status" value="1"/>
</dbReference>
<reference evidence="4" key="1">
    <citation type="journal article" date="2019" name="Int. J. Syst. Evol. Microbiol.">
        <title>The Global Catalogue of Microorganisms (GCM) 10K type strain sequencing project: providing services to taxonomists for standard genome sequencing and annotation.</title>
        <authorList>
            <consortium name="The Broad Institute Genomics Platform"/>
            <consortium name="The Broad Institute Genome Sequencing Center for Infectious Disease"/>
            <person name="Wu L."/>
            <person name="Ma J."/>
        </authorList>
    </citation>
    <scope>NUCLEOTIDE SEQUENCE [LARGE SCALE GENOMIC DNA]</scope>
    <source>
        <strain evidence="4">JCM 6242</strain>
    </source>
</reference>
<proteinExistence type="predicted"/>
<sequence>MRPRARLCVAALTFCLAGLVTVPAVRADGVPTVEPEVETPALFDDDAGGNANGDDPAIWVHPTRSGKSVVVATAKEGGLYAYGLNGGQLQHVPAPPAPGEEDEPGRFNNVDLVYGFRLSTGATADLAVVSDRGRDQIRFYAVDRTKAAQGRAPLTDLTDPAAPFVFNATQEEVNEAQTAYGLATWQDATGVYALVSRRHTTRVALVKLTAAPGGKVGYRLVRTLDLPGSFRLPDGTTWTPCAEPGELPQVEGMVVDADRDVLYAAQEDVGIWRMRADLTGTPVLVDRVREYGRPDVYDPETEECTPGADPGYGGEHLSADAEGLTIYYGGDGDGYLIASSQGDDTFAVYDREKNDYIGRFRIGAGDGIDGAEHSDGAMVVNVPLGDRFDEGLFVTHDGANTPEVPGEDGETRENTDFKFVEWDDIAEELDIDVDTDGWNPRG</sequence>
<dbReference type="SUPFAM" id="SSF50956">
    <property type="entry name" value="Thermostable phytase (3-phytase)"/>
    <property type="match status" value="1"/>
</dbReference>
<feature type="signal peptide" evidence="1">
    <location>
        <begin position="1"/>
        <end position="27"/>
    </location>
</feature>
<dbReference type="Pfam" id="PF02333">
    <property type="entry name" value="Phytase"/>
    <property type="match status" value="2"/>
</dbReference>
<evidence type="ECO:0000259" key="2">
    <source>
        <dbReference type="PROSITE" id="PS51662"/>
    </source>
</evidence>
<comment type="caution">
    <text evidence="3">The sequence shown here is derived from an EMBL/GenBank/DDBJ whole genome shotgun (WGS) entry which is preliminary data.</text>
</comment>
<dbReference type="RefSeq" id="WP_344981775.1">
    <property type="nucleotide sequence ID" value="NZ_BAAAVI010000104.1"/>
</dbReference>
<evidence type="ECO:0000256" key="1">
    <source>
        <dbReference type="SAM" id="SignalP"/>
    </source>
</evidence>
<dbReference type="InterPro" id="IPR011042">
    <property type="entry name" value="6-blade_b-propeller_TolB-like"/>
</dbReference>